<keyword evidence="1" id="KW-1133">Transmembrane helix</keyword>
<accession>A0A0K0XCF5</accession>
<evidence type="ECO:0000313" key="4">
    <source>
        <dbReference type="Proteomes" id="UP000062255"/>
    </source>
</evidence>
<proteinExistence type="predicted"/>
<keyword evidence="1" id="KW-0812">Transmembrane</keyword>
<feature type="domain" description="DUF1468" evidence="2">
    <location>
        <begin position="4"/>
        <end position="139"/>
    </location>
</feature>
<feature type="transmembrane region" description="Helical" evidence="1">
    <location>
        <begin position="34"/>
        <end position="55"/>
    </location>
</feature>
<gene>
    <name evidence="3" type="ORF">AFA91_27540</name>
</gene>
<dbReference type="Proteomes" id="UP000062255">
    <property type="component" value="Chromosome"/>
</dbReference>
<dbReference type="InterPro" id="IPR009936">
    <property type="entry name" value="DUF1468"/>
</dbReference>
<name>A0A0K0XCF5_MYCGD</name>
<dbReference type="PATRIC" id="fig|134601.6.peg.5688"/>
<reference evidence="3 4" key="1">
    <citation type="submission" date="2015-07" db="EMBL/GenBank/DDBJ databases">
        <title>Complete genome sequence of Mycobacterium goodii X7B, a facultative thermophilic biodesulfurizing bacterium.</title>
        <authorList>
            <person name="Yu B."/>
            <person name="Li F."/>
            <person name="Xu P."/>
        </authorList>
    </citation>
    <scope>NUCLEOTIDE SEQUENCE [LARGE SCALE GENOMIC DNA]</scope>
    <source>
        <strain evidence="3 4">X7B</strain>
    </source>
</reference>
<dbReference type="KEGG" id="mgo:AFA91_27540"/>
<dbReference type="STRING" id="134601.AFA91_27540"/>
<feature type="transmembrane region" description="Helical" evidence="1">
    <location>
        <begin position="115"/>
        <end position="136"/>
    </location>
</feature>
<sequence length="147" mass="14930">MVAAAFGVASLFGASSLAMFGKKGIPGPGMFPTATAVAVTALGLALVVISVIRRIRTGPGESLACTKPELLRAGSVWAGLMICIALMEVIGFAAASALLIAYLVLLVERVRAVKAVIAIVAVPVAAYLLFGFVLGVDLPTSAFIEGI</sequence>
<organism evidence="3 4">
    <name type="scientific">Mycolicibacterium goodii</name>
    <name type="common">Mycobacterium goodii</name>
    <dbReference type="NCBI Taxonomy" id="134601"/>
    <lineage>
        <taxon>Bacteria</taxon>
        <taxon>Bacillati</taxon>
        <taxon>Actinomycetota</taxon>
        <taxon>Actinomycetes</taxon>
        <taxon>Mycobacteriales</taxon>
        <taxon>Mycobacteriaceae</taxon>
        <taxon>Mycolicibacterium</taxon>
    </lineage>
</organism>
<evidence type="ECO:0000313" key="3">
    <source>
        <dbReference type="EMBL" id="AKS35032.1"/>
    </source>
</evidence>
<dbReference type="Pfam" id="PF07331">
    <property type="entry name" value="TctB"/>
    <property type="match status" value="1"/>
</dbReference>
<keyword evidence="1" id="KW-0472">Membrane</keyword>
<protein>
    <recommendedName>
        <fullName evidence="2">DUF1468 domain-containing protein</fullName>
    </recommendedName>
</protein>
<evidence type="ECO:0000256" key="1">
    <source>
        <dbReference type="SAM" id="Phobius"/>
    </source>
</evidence>
<feature type="transmembrane region" description="Helical" evidence="1">
    <location>
        <begin position="76"/>
        <end position="103"/>
    </location>
</feature>
<evidence type="ECO:0000259" key="2">
    <source>
        <dbReference type="Pfam" id="PF07331"/>
    </source>
</evidence>
<dbReference type="AlphaFoldDB" id="A0A0K0XCF5"/>
<dbReference type="EMBL" id="CP012150">
    <property type="protein sequence ID" value="AKS35032.1"/>
    <property type="molecule type" value="Genomic_DNA"/>
</dbReference>